<name>A0ABW0JCE5_9BURK</name>
<dbReference type="Proteomes" id="UP001596103">
    <property type="component" value="Unassembled WGS sequence"/>
</dbReference>
<keyword evidence="2" id="KW-1185">Reference proteome</keyword>
<evidence type="ECO:0000313" key="2">
    <source>
        <dbReference type="Proteomes" id="UP001596103"/>
    </source>
</evidence>
<protein>
    <recommendedName>
        <fullName evidence="3">Gamma-glutamylcyclotransferase</fullName>
    </recommendedName>
</protein>
<proteinExistence type="predicted"/>
<reference evidence="2" key="1">
    <citation type="journal article" date="2019" name="Int. J. Syst. Evol. Microbiol.">
        <title>The Global Catalogue of Microorganisms (GCM) 10K type strain sequencing project: providing services to taxonomists for standard genome sequencing and annotation.</title>
        <authorList>
            <consortium name="The Broad Institute Genomics Platform"/>
            <consortium name="The Broad Institute Genome Sequencing Center for Infectious Disease"/>
            <person name="Wu L."/>
            <person name="Ma J."/>
        </authorList>
    </citation>
    <scope>NUCLEOTIDE SEQUENCE [LARGE SCALE GENOMIC DNA]</scope>
    <source>
        <strain evidence="2">CCUG 56042</strain>
    </source>
</reference>
<gene>
    <name evidence="1" type="ORF">ACFPTO_17570</name>
</gene>
<comment type="caution">
    <text evidence="1">The sequence shown here is derived from an EMBL/GenBank/DDBJ whole genome shotgun (WGS) entry which is preliminary data.</text>
</comment>
<accession>A0ABW0JCE5</accession>
<organism evidence="1 2">
    <name type="scientific">Paraburkholderia denitrificans</name>
    <dbReference type="NCBI Taxonomy" id="694025"/>
    <lineage>
        <taxon>Bacteria</taxon>
        <taxon>Pseudomonadati</taxon>
        <taxon>Pseudomonadota</taxon>
        <taxon>Betaproteobacteria</taxon>
        <taxon>Burkholderiales</taxon>
        <taxon>Burkholderiaceae</taxon>
        <taxon>Paraburkholderia</taxon>
    </lineage>
</organism>
<dbReference type="EMBL" id="JBHSMP010000020">
    <property type="protein sequence ID" value="MFC5430593.1"/>
    <property type="molecule type" value="Genomic_DNA"/>
</dbReference>
<evidence type="ECO:0000313" key="1">
    <source>
        <dbReference type="EMBL" id="MFC5430593.1"/>
    </source>
</evidence>
<sequence>MAKPSPLDKLSIWGYGEMYWSRPTRQSENTRADFARGVFSLGHPFDDKTRFNSEFEI</sequence>
<evidence type="ECO:0008006" key="3">
    <source>
        <dbReference type="Google" id="ProtNLM"/>
    </source>
</evidence>